<feature type="compositionally biased region" description="Acidic residues" evidence="1">
    <location>
        <begin position="266"/>
        <end position="276"/>
    </location>
</feature>
<dbReference type="OrthoDB" id="1022638at2759"/>
<dbReference type="PANTHER" id="PTHR47843:SF2">
    <property type="entry name" value="BTB DOMAIN-CONTAINING PROTEIN"/>
    <property type="match status" value="1"/>
</dbReference>
<dbReference type="Proteomes" id="UP000799767">
    <property type="component" value="Unassembled WGS sequence"/>
</dbReference>
<feature type="compositionally biased region" description="Basic and acidic residues" evidence="1">
    <location>
        <begin position="232"/>
        <end position="246"/>
    </location>
</feature>
<proteinExistence type="predicted"/>
<dbReference type="Gene3D" id="3.30.710.10">
    <property type="entry name" value="Potassium Channel Kv1.1, Chain A"/>
    <property type="match status" value="1"/>
</dbReference>
<dbReference type="EMBL" id="MU001643">
    <property type="protein sequence ID" value="KAF2478840.1"/>
    <property type="molecule type" value="Genomic_DNA"/>
</dbReference>
<dbReference type="InterPro" id="IPR011333">
    <property type="entry name" value="SKP1/BTB/POZ_sf"/>
</dbReference>
<protein>
    <recommendedName>
        <fullName evidence="2">BTB domain-containing protein</fullName>
    </recommendedName>
</protein>
<organism evidence="3 4">
    <name type="scientific">Neohortaea acidophila</name>
    <dbReference type="NCBI Taxonomy" id="245834"/>
    <lineage>
        <taxon>Eukaryota</taxon>
        <taxon>Fungi</taxon>
        <taxon>Dikarya</taxon>
        <taxon>Ascomycota</taxon>
        <taxon>Pezizomycotina</taxon>
        <taxon>Dothideomycetes</taxon>
        <taxon>Dothideomycetidae</taxon>
        <taxon>Mycosphaerellales</taxon>
        <taxon>Teratosphaeriaceae</taxon>
        <taxon>Neohortaea</taxon>
    </lineage>
</organism>
<dbReference type="PROSITE" id="PS50097">
    <property type="entry name" value="BTB"/>
    <property type="match status" value="1"/>
</dbReference>
<dbReference type="InterPro" id="IPR000210">
    <property type="entry name" value="BTB/POZ_dom"/>
</dbReference>
<evidence type="ECO:0000256" key="1">
    <source>
        <dbReference type="SAM" id="MobiDB-lite"/>
    </source>
</evidence>
<sequence length="288" mass="32140">MAEPRERPLHELLSRDMVDIYVGPENTHWVLHEKLLCHRSKHFRDIFYAKKKKSTSNTANANTKVYGLPDEEDEPFNLFVAWLYANTLPTPKEEKELAPLLDLYLMAEKWGVKALVVQVLETVRAWYYESDTWPGLRRVQYIYANTEAGSPMRQLLVSCVARMLVVGNGSHAGGAGAGGGGGIGMPPHWEKALRKNGEMAVDIIVCVQGWRLEGDKVPDSRHGSMQELVEGAEERREMVAEERGDIARVSGAVEDEEHDGQGQSGEGEEHEDEQEAEGAAQQQGETES</sequence>
<feature type="region of interest" description="Disordered" evidence="1">
    <location>
        <begin position="215"/>
        <end position="288"/>
    </location>
</feature>
<dbReference type="AlphaFoldDB" id="A0A6A6PFU0"/>
<name>A0A6A6PFU0_9PEZI</name>
<feature type="domain" description="BTB" evidence="2">
    <location>
        <begin position="18"/>
        <end position="92"/>
    </location>
</feature>
<dbReference type="GeneID" id="54475950"/>
<feature type="compositionally biased region" description="Low complexity" evidence="1">
    <location>
        <begin position="277"/>
        <end position="288"/>
    </location>
</feature>
<reference evidence="3" key="1">
    <citation type="journal article" date="2020" name="Stud. Mycol.">
        <title>101 Dothideomycetes genomes: a test case for predicting lifestyles and emergence of pathogens.</title>
        <authorList>
            <person name="Haridas S."/>
            <person name="Albert R."/>
            <person name="Binder M."/>
            <person name="Bloem J."/>
            <person name="Labutti K."/>
            <person name="Salamov A."/>
            <person name="Andreopoulos B."/>
            <person name="Baker S."/>
            <person name="Barry K."/>
            <person name="Bills G."/>
            <person name="Bluhm B."/>
            <person name="Cannon C."/>
            <person name="Castanera R."/>
            <person name="Culley D."/>
            <person name="Daum C."/>
            <person name="Ezra D."/>
            <person name="Gonzalez J."/>
            <person name="Henrissat B."/>
            <person name="Kuo A."/>
            <person name="Liang C."/>
            <person name="Lipzen A."/>
            <person name="Lutzoni F."/>
            <person name="Magnuson J."/>
            <person name="Mondo S."/>
            <person name="Nolan M."/>
            <person name="Ohm R."/>
            <person name="Pangilinan J."/>
            <person name="Park H.-J."/>
            <person name="Ramirez L."/>
            <person name="Alfaro M."/>
            <person name="Sun H."/>
            <person name="Tritt A."/>
            <person name="Yoshinaga Y."/>
            <person name="Zwiers L.-H."/>
            <person name="Turgeon B."/>
            <person name="Goodwin S."/>
            <person name="Spatafora J."/>
            <person name="Crous P."/>
            <person name="Grigoriev I."/>
        </authorList>
    </citation>
    <scope>NUCLEOTIDE SEQUENCE</scope>
    <source>
        <strain evidence="3">CBS 113389</strain>
    </source>
</reference>
<accession>A0A6A6PFU0</accession>
<gene>
    <name evidence="3" type="ORF">BDY17DRAFT_305925</name>
</gene>
<evidence type="ECO:0000313" key="3">
    <source>
        <dbReference type="EMBL" id="KAF2478840.1"/>
    </source>
</evidence>
<dbReference type="RefSeq" id="XP_033585410.1">
    <property type="nucleotide sequence ID" value="XM_033734948.1"/>
</dbReference>
<feature type="compositionally biased region" description="Basic and acidic residues" evidence="1">
    <location>
        <begin position="215"/>
        <end position="224"/>
    </location>
</feature>
<evidence type="ECO:0000313" key="4">
    <source>
        <dbReference type="Proteomes" id="UP000799767"/>
    </source>
</evidence>
<keyword evidence="4" id="KW-1185">Reference proteome</keyword>
<dbReference type="PANTHER" id="PTHR47843">
    <property type="entry name" value="BTB DOMAIN-CONTAINING PROTEIN-RELATED"/>
    <property type="match status" value="1"/>
</dbReference>
<evidence type="ECO:0000259" key="2">
    <source>
        <dbReference type="PROSITE" id="PS50097"/>
    </source>
</evidence>
<dbReference type="Pfam" id="PF00651">
    <property type="entry name" value="BTB"/>
    <property type="match status" value="1"/>
</dbReference>
<dbReference type="SUPFAM" id="SSF54695">
    <property type="entry name" value="POZ domain"/>
    <property type="match status" value="1"/>
</dbReference>